<dbReference type="InterPro" id="IPR011707">
    <property type="entry name" value="Cu-oxidase-like_N"/>
</dbReference>
<evidence type="ECO:0000256" key="3">
    <source>
        <dbReference type="ARBA" id="ARBA00023008"/>
    </source>
</evidence>
<dbReference type="InterPro" id="IPR006311">
    <property type="entry name" value="TAT_signal"/>
</dbReference>
<proteinExistence type="predicted"/>
<dbReference type="PROSITE" id="PS51318">
    <property type="entry name" value="TAT"/>
    <property type="match status" value="1"/>
</dbReference>
<dbReference type="eggNOG" id="COG2132">
    <property type="taxonomic scope" value="Bacteria"/>
</dbReference>
<dbReference type="InterPro" id="IPR002355">
    <property type="entry name" value="Cu_oxidase_Cu_BS"/>
</dbReference>
<feature type="domain" description="Plastocyanin-like" evidence="5">
    <location>
        <begin position="206"/>
        <end position="315"/>
    </location>
</feature>
<evidence type="ECO:0000313" key="7">
    <source>
        <dbReference type="EMBL" id="EHR61951.1"/>
    </source>
</evidence>
<keyword evidence="3" id="KW-0186">Copper</keyword>
<gene>
    <name evidence="7" type="ORF">SaccyDRAFT_3112</name>
</gene>
<dbReference type="Pfam" id="PF07731">
    <property type="entry name" value="Cu-oxidase_2"/>
    <property type="match status" value="1"/>
</dbReference>
<dbReference type="SUPFAM" id="SSF49503">
    <property type="entry name" value="Cupredoxins"/>
    <property type="match status" value="2"/>
</dbReference>
<name>H5XKV6_9PSEU</name>
<feature type="chain" id="PRO_5038651428" evidence="4">
    <location>
        <begin position="35"/>
        <end position="343"/>
    </location>
</feature>
<keyword evidence="4" id="KW-0732">Signal</keyword>
<evidence type="ECO:0000256" key="1">
    <source>
        <dbReference type="ARBA" id="ARBA00022723"/>
    </source>
</evidence>
<protein>
    <submittedName>
        <fullName evidence="7">Putative multicopper oxidase</fullName>
    </submittedName>
</protein>
<dbReference type="Pfam" id="PF07732">
    <property type="entry name" value="Cu-oxidase_3"/>
    <property type="match status" value="1"/>
</dbReference>
<dbReference type="HOGENOM" id="CLU_070300_0_0_11"/>
<dbReference type="OrthoDB" id="345021at2"/>
<dbReference type="InterPro" id="IPR045087">
    <property type="entry name" value="Cu-oxidase_fam"/>
</dbReference>
<dbReference type="GO" id="GO:0005507">
    <property type="term" value="F:copper ion binding"/>
    <property type="evidence" value="ECO:0007669"/>
    <property type="project" value="InterPro"/>
</dbReference>
<dbReference type="Gene3D" id="2.60.40.420">
    <property type="entry name" value="Cupredoxins - blue copper proteins"/>
    <property type="match status" value="2"/>
</dbReference>
<keyword evidence="2" id="KW-0560">Oxidoreductase</keyword>
<evidence type="ECO:0000313" key="8">
    <source>
        <dbReference type="Proteomes" id="UP000002791"/>
    </source>
</evidence>
<evidence type="ECO:0000256" key="2">
    <source>
        <dbReference type="ARBA" id="ARBA00023002"/>
    </source>
</evidence>
<dbReference type="PANTHER" id="PTHR11709:SF394">
    <property type="entry name" value="FI03373P-RELATED"/>
    <property type="match status" value="1"/>
</dbReference>
<dbReference type="InterPro" id="IPR008972">
    <property type="entry name" value="Cupredoxin"/>
</dbReference>
<evidence type="ECO:0000256" key="4">
    <source>
        <dbReference type="SAM" id="SignalP"/>
    </source>
</evidence>
<feature type="signal peptide" evidence="4">
    <location>
        <begin position="1"/>
        <end position="34"/>
    </location>
</feature>
<keyword evidence="1" id="KW-0479">Metal-binding</keyword>
<dbReference type="EMBL" id="CM001440">
    <property type="protein sequence ID" value="EHR61951.1"/>
    <property type="molecule type" value="Genomic_DNA"/>
</dbReference>
<reference evidence="7 8" key="1">
    <citation type="submission" date="2011-11" db="EMBL/GenBank/DDBJ databases">
        <title>The Noncontiguous Finished sequence of Saccharomonospora cyanea NA-134.</title>
        <authorList>
            <consortium name="US DOE Joint Genome Institute"/>
            <person name="Lucas S."/>
            <person name="Han J."/>
            <person name="Lapidus A."/>
            <person name="Cheng J.-F."/>
            <person name="Goodwin L."/>
            <person name="Pitluck S."/>
            <person name="Peters L."/>
            <person name="Ovchinnikova G."/>
            <person name="Lu M."/>
            <person name="Detter J.C."/>
            <person name="Han C."/>
            <person name="Tapia R."/>
            <person name="Land M."/>
            <person name="Hauser L."/>
            <person name="Kyrpides N."/>
            <person name="Ivanova N."/>
            <person name="Pagani I."/>
            <person name="Brambilla E.-M."/>
            <person name="Klenk H.-P."/>
            <person name="Woyke T."/>
        </authorList>
    </citation>
    <scope>NUCLEOTIDE SEQUENCE [LARGE SCALE GENOMIC DNA]</scope>
    <source>
        <strain evidence="7 8">NA-134</strain>
    </source>
</reference>
<evidence type="ECO:0000259" key="6">
    <source>
        <dbReference type="Pfam" id="PF07732"/>
    </source>
</evidence>
<keyword evidence="8" id="KW-1185">Reference proteome</keyword>
<dbReference type="STRING" id="882082.SaccyDRAFT_3112"/>
<dbReference type="PROSITE" id="PS00080">
    <property type="entry name" value="MULTICOPPER_OXIDASE2"/>
    <property type="match status" value="1"/>
</dbReference>
<dbReference type="InterPro" id="IPR011706">
    <property type="entry name" value="Cu-oxidase_C"/>
</dbReference>
<dbReference type="RefSeq" id="WP_005457382.1">
    <property type="nucleotide sequence ID" value="NZ_CM001440.1"/>
</dbReference>
<accession>H5XKV6</accession>
<evidence type="ECO:0000259" key="5">
    <source>
        <dbReference type="Pfam" id="PF07731"/>
    </source>
</evidence>
<sequence length="343" mass="36867">MTGRQARFPRVGQVSRRSMLAGAAAGVVAPVAAAALGGPSAAAAPGRSKPGGQGETKRITVYAEELPSGLYGYGLEPGKATVPGPTLEIWEGDTLEIELVNNTDRRLSIHPHGVDYDTASDGSPMNDSFNEPGETRTYVWRTRPQSQGPDGFWRPGSAGYWHYHDHALGSPHGTEGIAKGLYGALVVRREGDLLPDRQHTVVFNDMTINNKMAPHVPVLEANLGERVEFIAIGHGSNFHTFHLHAHRWAENRTGYLQGPDDPSRIVDNRDLNPGDSFGFQVIAGDGVGPGAWMFHCHVQSHSEGGMSGVFLVRNADGSMPEGAQEAIDRYHQHGGGHHTATGR</sequence>
<organism evidence="7 8">
    <name type="scientific">Saccharomonospora cyanea NA-134</name>
    <dbReference type="NCBI Taxonomy" id="882082"/>
    <lineage>
        <taxon>Bacteria</taxon>
        <taxon>Bacillati</taxon>
        <taxon>Actinomycetota</taxon>
        <taxon>Actinomycetes</taxon>
        <taxon>Pseudonocardiales</taxon>
        <taxon>Pseudonocardiaceae</taxon>
        <taxon>Saccharomonospora</taxon>
    </lineage>
</organism>
<dbReference type="PANTHER" id="PTHR11709">
    <property type="entry name" value="MULTI-COPPER OXIDASE"/>
    <property type="match status" value="1"/>
</dbReference>
<feature type="domain" description="Plastocyanin-like" evidence="6">
    <location>
        <begin position="81"/>
        <end position="190"/>
    </location>
</feature>
<dbReference type="Proteomes" id="UP000002791">
    <property type="component" value="Chromosome"/>
</dbReference>
<dbReference type="AlphaFoldDB" id="H5XKV6"/>
<dbReference type="GO" id="GO:0016491">
    <property type="term" value="F:oxidoreductase activity"/>
    <property type="evidence" value="ECO:0007669"/>
    <property type="project" value="UniProtKB-KW"/>
</dbReference>